<dbReference type="Gene3D" id="2.40.70.10">
    <property type="entry name" value="Acid Proteases"/>
    <property type="match status" value="2"/>
</dbReference>
<dbReference type="PANTHER" id="PTHR47966:SF47">
    <property type="entry name" value="ENDOPEPTIDASE, PUTATIVE (AFU_ORTHOLOGUE AFUA_3G01220)-RELATED"/>
    <property type="match status" value="1"/>
</dbReference>
<dbReference type="Proteomes" id="UP001610563">
    <property type="component" value="Unassembled WGS sequence"/>
</dbReference>
<evidence type="ECO:0000259" key="4">
    <source>
        <dbReference type="PROSITE" id="PS51767"/>
    </source>
</evidence>
<evidence type="ECO:0000256" key="2">
    <source>
        <dbReference type="ARBA" id="ARBA00022801"/>
    </source>
</evidence>
<feature type="chain" id="PRO_5046387163" evidence="3">
    <location>
        <begin position="18"/>
        <end position="385"/>
    </location>
</feature>
<evidence type="ECO:0000313" key="6">
    <source>
        <dbReference type="Proteomes" id="UP001610563"/>
    </source>
</evidence>
<dbReference type="Pfam" id="PF00026">
    <property type="entry name" value="Asp"/>
    <property type="match status" value="1"/>
</dbReference>
<gene>
    <name evidence="5" type="ORF">BJX66DRAFT_352912</name>
</gene>
<name>A0ABR4FY14_9EURO</name>
<proteinExistence type="inferred from homology"/>
<organism evidence="5 6">
    <name type="scientific">Aspergillus keveii</name>
    <dbReference type="NCBI Taxonomy" id="714993"/>
    <lineage>
        <taxon>Eukaryota</taxon>
        <taxon>Fungi</taxon>
        <taxon>Dikarya</taxon>
        <taxon>Ascomycota</taxon>
        <taxon>Pezizomycotina</taxon>
        <taxon>Eurotiomycetes</taxon>
        <taxon>Eurotiomycetidae</taxon>
        <taxon>Eurotiales</taxon>
        <taxon>Aspergillaceae</taxon>
        <taxon>Aspergillus</taxon>
        <taxon>Aspergillus subgen. Nidulantes</taxon>
    </lineage>
</organism>
<dbReference type="InterPro" id="IPR001461">
    <property type="entry name" value="Aspartic_peptidase_A1"/>
</dbReference>
<dbReference type="SUPFAM" id="SSF50630">
    <property type="entry name" value="Acid proteases"/>
    <property type="match status" value="1"/>
</dbReference>
<keyword evidence="6" id="KW-1185">Reference proteome</keyword>
<dbReference type="InterPro" id="IPR021109">
    <property type="entry name" value="Peptidase_aspartic_dom_sf"/>
</dbReference>
<dbReference type="InterPro" id="IPR033121">
    <property type="entry name" value="PEPTIDASE_A1"/>
</dbReference>
<feature type="signal peptide" evidence="3">
    <location>
        <begin position="1"/>
        <end position="17"/>
    </location>
</feature>
<keyword evidence="3" id="KW-0732">Signal</keyword>
<comment type="caution">
    <text evidence="5">The sequence shown here is derived from an EMBL/GenBank/DDBJ whole genome shotgun (WGS) entry which is preliminary data.</text>
</comment>
<dbReference type="InterPro" id="IPR034164">
    <property type="entry name" value="Pepsin-like_dom"/>
</dbReference>
<keyword evidence="2" id="KW-0378">Hydrolase</keyword>
<feature type="domain" description="Peptidase A1" evidence="4">
    <location>
        <begin position="50"/>
        <end position="385"/>
    </location>
</feature>
<evidence type="ECO:0000313" key="5">
    <source>
        <dbReference type="EMBL" id="KAL2788134.1"/>
    </source>
</evidence>
<dbReference type="EMBL" id="JBFTWV010000084">
    <property type="protein sequence ID" value="KAL2788134.1"/>
    <property type="molecule type" value="Genomic_DNA"/>
</dbReference>
<accession>A0ABR4FY14</accession>
<evidence type="ECO:0000256" key="1">
    <source>
        <dbReference type="ARBA" id="ARBA00007447"/>
    </source>
</evidence>
<dbReference type="PROSITE" id="PS51767">
    <property type="entry name" value="PEPTIDASE_A1"/>
    <property type="match status" value="1"/>
</dbReference>
<protein>
    <submittedName>
        <fullName evidence="5">Aspartic peptidase domain-containing protein</fullName>
    </submittedName>
</protein>
<reference evidence="5 6" key="1">
    <citation type="submission" date="2024-07" db="EMBL/GenBank/DDBJ databases">
        <title>Section-level genome sequencing and comparative genomics of Aspergillus sections Usti and Cavernicolus.</title>
        <authorList>
            <consortium name="Lawrence Berkeley National Laboratory"/>
            <person name="Nybo J.L."/>
            <person name="Vesth T.C."/>
            <person name="Theobald S."/>
            <person name="Frisvad J.C."/>
            <person name="Larsen T.O."/>
            <person name="Kjaerboelling I."/>
            <person name="Rothschild-Mancinelli K."/>
            <person name="Lyhne E.K."/>
            <person name="Kogle M.E."/>
            <person name="Barry K."/>
            <person name="Clum A."/>
            <person name="Na H."/>
            <person name="Ledsgaard L."/>
            <person name="Lin J."/>
            <person name="Lipzen A."/>
            <person name="Kuo A."/>
            <person name="Riley R."/>
            <person name="Mondo S."/>
            <person name="Labutti K."/>
            <person name="Haridas S."/>
            <person name="Pangalinan J."/>
            <person name="Salamov A.A."/>
            <person name="Simmons B.A."/>
            <person name="Magnuson J.K."/>
            <person name="Chen J."/>
            <person name="Drula E."/>
            <person name="Henrissat B."/>
            <person name="Wiebenga A."/>
            <person name="Lubbers R.J."/>
            <person name="Gomes A.C."/>
            <person name="Makela M.R."/>
            <person name="Stajich J."/>
            <person name="Grigoriev I.V."/>
            <person name="Mortensen U.H."/>
            <person name="De Vries R.P."/>
            <person name="Baker S.E."/>
            <person name="Andersen M.R."/>
        </authorList>
    </citation>
    <scope>NUCLEOTIDE SEQUENCE [LARGE SCALE GENOMIC DNA]</scope>
    <source>
        <strain evidence="5 6">CBS 209.92</strain>
    </source>
</reference>
<evidence type="ECO:0000256" key="3">
    <source>
        <dbReference type="SAM" id="SignalP"/>
    </source>
</evidence>
<dbReference type="PANTHER" id="PTHR47966">
    <property type="entry name" value="BETA-SITE APP-CLEAVING ENZYME, ISOFORM A-RELATED"/>
    <property type="match status" value="1"/>
</dbReference>
<sequence>MHLGYFMTSQLLVSALAGQLPSRALHTVGTTNRSNSTTARLHANLYGLRYHVPVTVGTQVLPLAIDTGSSDLFVVERGFTCVDKNLARTSQSSCGYGNITYSSGDSDRAVSGEVFEASYAAGAVRGPIVYENITLAGVPITNQKIALVNWSTPLNIGSAGVLGLAFPPVTKAYELNTTLQQDTKPQGTQQPYNPVVINMYEQHLVEPYISLAMNRLPRNQSEGDGGYLTLGGLPLVDVTSNFTTVPLEYLDGALVVSQRIDYVDHGHMQMPYQTIVDSGGPYLRLPKDTAEEYNQGFEPAGKWDADTGFYEVQCDAVPPRLSLTIGNHSFTHNPADLISRDDEGRCFSVVVPASTTGILSRSIGVPFLKNVVAVFDYGQSDWLQK</sequence>
<comment type="similarity">
    <text evidence="1">Belongs to the peptidase A1 family.</text>
</comment>
<dbReference type="CDD" id="cd05471">
    <property type="entry name" value="pepsin_like"/>
    <property type="match status" value="1"/>
</dbReference>